<dbReference type="AlphaFoldDB" id="A0A0F9F242"/>
<evidence type="ECO:0000313" key="1">
    <source>
        <dbReference type="EMBL" id="KKL80409.1"/>
    </source>
</evidence>
<sequence length="76" mass="8942">MKCPKCKTKGKLYVIDEEISEGQTHIRDDDVIDYTTYVSTKCSGIRASWIRCYACREEWYFERDVNNKLSIVGLRL</sequence>
<dbReference type="EMBL" id="LAZR01022861">
    <property type="protein sequence ID" value="KKL80409.1"/>
    <property type="molecule type" value="Genomic_DNA"/>
</dbReference>
<organism evidence="1">
    <name type="scientific">marine sediment metagenome</name>
    <dbReference type="NCBI Taxonomy" id="412755"/>
    <lineage>
        <taxon>unclassified sequences</taxon>
        <taxon>metagenomes</taxon>
        <taxon>ecological metagenomes</taxon>
    </lineage>
</organism>
<proteinExistence type="predicted"/>
<gene>
    <name evidence="1" type="ORF">LCGC14_2005020</name>
</gene>
<comment type="caution">
    <text evidence="1">The sequence shown here is derived from an EMBL/GenBank/DDBJ whole genome shotgun (WGS) entry which is preliminary data.</text>
</comment>
<protein>
    <submittedName>
        <fullName evidence="1">Uncharacterized protein</fullName>
    </submittedName>
</protein>
<accession>A0A0F9F242</accession>
<reference evidence="1" key="1">
    <citation type="journal article" date="2015" name="Nature">
        <title>Complex archaea that bridge the gap between prokaryotes and eukaryotes.</title>
        <authorList>
            <person name="Spang A."/>
            <person name="Saw J.H."/>
            <person name="Jorgensen S.L."/>
            <person name="Zaremba-Niedzwiedzka K."/>
            <person name="Martijn J."/>
            <person name="Lind A.E."/>
            <person name="van Eijk R."/>
            <person name="Schleper C."/>
            <person name="Guy L."/>
            <person name="Ettema T.J."/>
        </authorList>
    </citation>
    <scope>NUCLEOTIDE SEQUENCE</scope>
</reference>
<name>A0A0F9F242_9ZZZZ</name>